<dbReference type="EMBL" id="GGFL01010860">
    <property type="protein sequence ID" value="MBW75038.1"/>
    <property type="molecule type" value="Transcribed_RNA"/>
</dbReference>
<dbReference type="AlphaFoldDB" id="A0A2M4DD64"/>
<proteinExistence type="predicted"/>
<evidence type="ECO:0000313" key="1">
    <source>
        <dbReference type="EMBL" id="MBW75038.1"/>
    </source>
</evidence>
<sequence length="90" mass="9719">MQPLPAATSSSSSSVPLVSILASLVAQDLPQQHKRQPLPTNSPCNYAGNLREIEVSPSPKASILATPGETYAYMCSRCFFRLLLGWLAGW</sequence>
<reference evidence="1" key="1">
    <citation type="submission" date="2018-01" db="EMBL/GenBank/DDBJ databases">
        <title>An insight into the sialome of Amazonian anophelines.</title>
        <authorList>
            <person name="Ribeiro J.M."/>
            <person name="Scarpassa V."/>
            <person name="Calvo E."/>
        </authorList>
    </citation>
    <scope>NUCLEOTIDE SEQUENCE</scope>
</reference>
<organism evidence="1">
    <name type="scientific">Anopheles darlingi</name>
    <name type="common">Mosquito</name>
    <dbReference type="NCBI Taxonomy" id="43151"/>
    <lineage>
        <taxon>Eukaryota</taxon>
        <taxon>Metazoa</taxon>
        <taxon>Ecdysozoa</taxon>
        <taxon>Arthropoda</taxon>
        <taxon>Hexapoda</taxon>
        <taxon>Insecta</taxon>
        <taxon>Pterygota</taxon>
        <taxon>Neoptera</taxon>
        <taxon>Endopterygota</taxon>
        <taxon>Diptera</taxon>
        <taxon>Nematocera</taxon>
        <taxon>Culicoidea</taxon>
        <taxon>Culicidae</taxon>
        <taxon>Anophelinae</taxon>
        <taxon>Anopheles</taxon>
    </lineage>
</organism>
<accession>A0A2M4DD64</accession>
<protein>
    <submittedName>
        <fullName evidence="1">Putative secreted protein</fullName>
    </submittedName>
</protein>
<name>A0A2M4DD64_ANODA</name>